<proteinExistence type="predicted"/>
<evidence type="ECO:0000313" key="2">
    <source>
        <dbReference type="Proteomes" id="UP000887116"/>
    </source>
</evidence>
<gene>
    <name evidence="1" type="primary">Mbip</name>
    <name evidence="1" type="ORF">TNCT_207421</name>
</gene>
<dbReference type="AlphaFoldDB" id="A0A8X6K670"/>
<organism evidence="1 2">
    <name type="scientific">Trichonephila clavata</name>
    <name type="common">Joro spider</name>
    <name type="synonym">Nephila clavata</name>
    <dbReference type="NCBI Taxonomy" id="2740835"/>
    <lineage>
        <taxon>Eukaryota</taxon>
        <taxon>Metazoa</taxon>
        <taxon>Ecdysozoa</taxon>
        <taxon>Arthropoda</taxon>
        <taxon>Chelicerata</taxon>
        <taxon>Arachnida</taxon>
        <taxon>Araneae</taxon>
        <taxon>Araneomorphae</taxon>
        <taxon>Entelegynae</taxon>
        <taxon>Araneoidea</taxon>
        <taxon>Nephilidae</taxon>
        <taxon>Trichonephila</taxon>
    </lineage>
</organism>
<dbReference type="Proteomes" id="UP000887116">
    <property type="component" value="Unassembled WGS sequence"/>
</dbReference>
<keyword evidence="2" id="KW-1185">Reference proteome</keyword>
<accession>A0A8X6K670</accession>
<dbReference type="OrthoDB" id="5531344at2759"/>
<dbReference type="EMBL" id="BMAO01030173">
    <property type="protein sequence ID" value="GFQ66245.1"/>
    <property type="molecule type" value="Genomic_DNA"/>
</dbReference>
<evidence type="ECO:0000313" key="1">
    <source>
        <dbReference type="EMBL" id="GFQ66245.1"/>
    </source>
</evidence>
<name>A0A8X6K670_TRICU</name>
<sequence length="248" mass="28667">MWRYLIAALESLLKELQCIGVIKEFNLQSLEHNPANLNKFVSAFSELNQVSESVKNSDKKTVGDSSQNIQKVSDMNCDQAENKNCNSYAVDNVQIRVSSEEMRRRIKAFKLGRRRLKDERNVQEYCGHPYTDEHHPLWGDINTCARVDAVFIPKYDGKSRVKVSRVRNVWGPQTQAVVQEADNESDRLERVSTEFIAIEERLSNMELHLKLKKDSTVKKNVFQRLKEVEDRILYLEGTSPEFFISPVS</sequence>
<reference evidence="1" key="1">
    <citation type="submission" date="2020-07" db="EMBL/GenBank/DDBJ databases">
        <title>Multicomponent nature underlies the extraordinary mechanical properties of spider dragline silk.</title>
        <authorList>
            <person name="Kono N."/>
            <person name="Nakamura H."/>
            <person name="Mori M."/>
            <person name="Yoshida Y."/>
            <person name="Ohtoshi R."/>
            <person name="Malay A.D."/>
            <person name="Moran D.A.P."/>
            <person name="Tomita M."/>
            <person name="Numata K."/>
            <person name="Arakawa K."/>
        </authorList>
    </citation>
    <scope>NUCLEOTIDE SEQUENCE</scope>
</reference>
<comment type="caution">
    <text evidence="1">The sequence shown here is derived from an EMBL/GenBank/DDBJ whole genome shotgun (WGS) entry which is preliminary data.</text>
</comment>
<protein>
    <submittedName>
        <fullName evidence="1">MAP3K12-binding inhibitory protein 1</fullName>
    </submittedName>
</protein>